<keyword evidence="12" id="KW-0460">Magnesium</keyword>
<dbReference type="InterPro" id="IPR014001">
    <property type="entry name" value="Helicase_ATP-bd"/>
</dbReference>
<evidence type="ECO:0000256" key="7">
    <source>
        <dbReference type="ARBA" id="ARBA00022741"/>
    </source>
</evidence>
<dbReference type="Pfam" id="PF00636">
    <property type="entry name" value="Ribonuclease_3"/>
    <property type="match status" value="2"/>
</dbReference>
<dbReference type="FunFam" id="3.40.50.300:FF:000420">
    <property type="entry name" value="Endoribonuclease dicer-like 1"/>
    <property type="match status" value="1"/>
</dbReference>
<evidence type="ECO:0000259" key="23">
    <source>
        <dbReference type="PROSITE" id="PS51194"/>
    </source>
</evidence>
<evidence type="ECO:0000256" key="14">
    <source>
        <dbReference type="ARBA" id="ARBA00023158"/>
    </source>
</evidence>
<keyword evidence="15" id="KW-0464">Manganese</keyword>
<keyword evidence="14" id="KW-0943">RNA-mediated gene silencing</keyword>
<sequence length="1403" mass="158513">MSVVGGSESPVPMDVQADAQLAADPLPFARCYQVEALEKAMKENTLVYLETGSGKTLIAIMLLRSYAYLLRKPSRFIAVFLVPQVVLVSQQAEAIKMHTDLKVSMYWGEMGVDFWNAAMWRQQLDRYEVLVMTPAILLNCLSHSFFKLDLIKVLIMDECHHARGKHPYACIMTDFYHPGLRRNMQVPRIFGMTASPIKSKGGNSEIRYWQRINELETLMNSKVYTCASESVLARFIPFPTAKFKIYEDVEIPSYPHWLDLLKGFVGKYEVDLKKSDNEESSIQSTVKKIRKIFSTFVFCLDDLGLWLAVKAAESISRREVVDISWGNLDLSGEAIVKDFSQDVLNALSPCIPSDPNWSVGDNVQRDVDAGLITSKVVCLIESLLEYRGIHDIRCIIFVERVVTSIVLQALLSVVLPKYCNWQTKYIAGNNSGLLSQTRKHQNEIVEEFRSGKVNVIVATSILEEGLDVQSCNLVIRFDPSTTVSSFIQSRGRARMQNSDYLLMVKRGDSSTHSRLEKYLSSAEIMRKESLRHASLPCEPLNGTLCDEEYYQVASTGAIVTLASSVQLIYFYCSRLPSDSYFKPAPRCVIDKETNICTLDLPKSCPLETVRVQGNPKMLKQMACFEACKQLHMIGALTDNLIPAIVVEEAIAPVVGNEPHNEDHPAYFPPELVNHHPNKSKTLYHCYVIELRQDYNYDATVENMVLATRSELEADICDKSFKLQVPRGLLSVNVTYVGEIHLDENQVHLCRKFQITLLSVLLDHSMAKLRETLSGLNLVKASDVDYLLLPHAGAHPTPGAIDWRSVVSVYFSIDDHTCGDYLKCRRHRVRMKTGLVSRCLLEGSLVHTPHNDRIYCVTGFFDDMNANSCLRMRDGTVTTYKKYYKESYGIKLRVEEEFLLKGRHIFHVPNCLQQCRQQKEREPSTASVELPPELCDVILSPVSVNTLYSFSFAPLIMHQLEALLVAANLKRVLSDSCPEIAIIPTMKVLEALTTKRCQERYHLESLETLGDSFLKYAVCQQLFQTYQCHDEGLLSVKKDKLISNETLCKLGCDRKLPGFIRNEPFDPKTWIIPGDISRGGLSLCEDLLPKARKMYTMQRRKIKRKTVADVVEALLGACVSDGGENAGLFFVHWLGIEVDFGIRPSNRNLLANPERFINIRHIESLLGYSFRDPSLLVEALTHGSYMLPEVPTCYQRLEFLGDSVLDYLVTIHLYRKHPGLSPGVLTDLRSASVNNNFYAQSAMKVGLHKHILHASHVLHKHIADVANNFEKLSSEFTFGWESETSFPKVLGDIIESLAGAILVDSNYDKERVFQSIRPLLEPLVTPETVRLHPVRELSELCQKERFILGKPIVSREDGVSSVTIQVEAEGVVYCHTTREADKKTAKRLASMEVLKSLKENIGRL</sequence>
<organism evidence="25 26">
    <name type="scientific">Eucalyptus globulus</name>
    <name type="common">Tasmanian blue gum</name>
    <dbReference type="NCBI Taxonomy" id="34317"/>
    <lineage>
        <taxon>Eukaryota</taxon>
        <taxon>Viridiplantae</taxon>
        <taxon>Streptophyta</taxon>
        <taxon>Embryophyta</taxon>
        <taxon>Tracheophyta</taxon>
        <taxon>Spermatophyta</taxon>
        <taxon>Magnoliopsida</taxon>
        <taxon>eudicotyledons</taxon>
        <taxon>Gunneridae</taxon>
        <taxon>Pentapetalae</taxon>
        <taxon>rosids</taxon>
        <taxon>malvids</taxon>
        <taxon>Myrtales</taxon>
        <taxon>Myrtaceae</taxon>
        <taxon>Myrtoideae</taxon>
        <taxon>Eucalypteae</taxon>
        <taxon>Eucalyptus</taxon>
    </lineage>
</organism>
<feature type="domain" description="RNase III" evidence="20">
    <location>
        <begin position="1158"/>
        <end position="1305"/>
    </location>
</feature>
<dbReference type="InterPro" id="IPR003100">
    <property type="entry name" value="PAZ_dom"/>
</dbReference>
<dbReference type="SMART" id="SM00535">
    <property type="entry name" value="RIBOc"/>
    <property type="match status" value="2"/>
</dbReference>
<feature type="domain" description="PAZ" evidence="21">
    <location>
        <begin position="816"/>
        <end position="938"/>
    </location>
</feature>
<dbReference type="InterPro" id="IPR036085">
    <property type="entry name" value="PAZ_dom_sf"/>
</dbReference>
<dbReference type="PROSITE" id="PS51192">
    <property type="entry name" value="HELICASE_ATP_BIND_1"/>
    <property type="match status" value="1"/>
</dbReference>
<dbReference type="InterPro" id="IPR001650">
    <property type="entry name" value="Helicase_C-like"/>
</dbReference>
<keyword evidence="7" id="KW-0547">Nucleotide-binding</keyword>
<dbReference type="FunFam" id="3.40.50.300:FF:000705">
    <property type="entry name" value="Endoribonuclease dicer-like protein"/>
    <property type="match status" value="1"/>
</dbReference>
<dbReference type="EMBL" id="JBJKBG010000002">
    <property type="protein sequence ID" value="KAL3749727.1"/>
    <property type="molecule type" value="Genomic_DNA"/>
</dbReference>
<comment type="caution">
    <text evidence="25">The sequence shown here is derived from an EMBL/GenBank/DDBJ whole genome shotgun (WGS) entry which is preliminary data.</text>
</comment>
<evidence type="ECO:0000313" key="26">
    <source>
        <dbReference type="Proteomes" id="UP001634007"/>
    </source>
</evidence>
<feature type="domain" description="Dicer dsRNA-binding fold" evidence="24">
    <location>
        <begin position="564"/>
        <end position="650"/>
    </location>
</feature>
<dbReference type="InterPro" id="IPR036389">
    <property type="entry name" value="RNase_III_sf"/>
</dbReference>
<dbReference type="GO" id="GO:0046872">
    <property type="term" value="F:metal ion binding"/>
    <property type="evidence" value="ECO:0007669"/>
    <property type="project" value="UniProtKB-KW"/>
</dbReference>
<dbReference type="SUPFAM" id="SSF101690">
    <property type="entry name" value="PAZ domain"/>
    <property type="match status" value="1"/>
</dbReference>
<reference evidence="25 26" key="1">
    <citation type="submission" date="2024-11" db="EMBL/GenBank/DDBJ databases">
        <title>Chromosome-level genome assembly of Eucalyptus globulus Labill. provides insights into its genome evolution.</title>
        <authorList>
            <person name="Li X."/>
        </authorList>
    </citation>
    <scope>NUCLEOTIDE SEQUENCE [LARGE SCALE GENOMIC DNA]</scope>
    <source>
        <strain evidence="25">CL2024</strain>
        <tissue evidence="25">Fresh tender leaves</tissue>
    </source>
</reference>
<protein>
    <submittedName>
        <fullName evidence="25">Uncharacterized protein</fullName>
    </submittedName>
</protein>
<dbReference type="InterPro" id="IPR000999">
    <property type="entry name" value="RNase_III_dom"/>
</dbReference>
<evidence type="ECO:0000256" key="11">
    <source>
        <dbReference type="ARBA" id="ARBA00022840"/>
    </source>
</evidence>
<dbReference type="FunFam" id="3.30.160.380:FF:000001">
    <property type="entry name" value="Endoribonuclease dicer-like 1"/>
    <property type="match status" value="1"/>
</dbReference>
<keyword evidence="26" id="KW-1185">Reference proteome</keyword>
<evidence type="ECO:0000259" key="20">
    <source>
        <dbReference type="PROSITE" id="PS50142"/>
    </source>
</evidence>
<evidence type="ECO:0000313" key="25">
    <source>
        <dbReference type="EMBL" id="KAL3749727.1"/>
    </source>
</evidence>
<evidence type="ECO:0000259" key="21">
    <source>
        <dbReference type="PROSITE" id="PS50821"/>
    </source>
</evidence>
<proteinExistence type="inferred from homology"/>
<keyword evidence="11" id="KW-0067">ATP-binding</keyword>
<dbReference type="GO" id="GO:0004519">
    <property type="term" value="F:endonuclease activity"/>
    <property type="evidence" value="ECO:0007669"/>
    <property type="project" value="UniProtKB-KW"/>
</dbReference>
<comment type="cofactor">
    <cofactor evidence="2">
        <name>Mg(2+)</name>
        <dbReference type="ChEBI" id="CHEBI:18420"/>
    </cofactor>
</comment>
<evidence type="ECO:0000256" key="6">
    <source>
        <dbReference type="ARBA" id="ARBA00022737"/>
    </source>
</evidence>
<keyword evidence="8" id="KW-0255">Endonuclease</keyword>
<evidence type="ECO:0000256" key="10">
    <source>
        <dbReference type="ARBA" id="ARBA00022806"/>
    </source>
</evidence>
<dbReference type="InterPro" id="IPR038248">
    <property type="entry name" value="Dicer_dimer_sf"/>
</dbReference>
<dbReference type="Pfam" id="PF02170">
    <property type="entry name" value="PAZ"/>
    <property type="match status" value="1"/>
</dbReference>
<evidence type="ECO:0000256" key="1">
    <source>
        <dbReference type="ARBA" id="ARBA00001936"/>
    </source>
</evidence>
<dbReference type="PROSITE" id="PS51327">
    <property type="entry name" value="DICER_DSRBF"/>
    <property type="match status" value="1"/>
</dbReference>
<dbReference type="Gene3D" id="2.170.260.10">
    <property type="entry name" value="paz domain"/>
    <property type="match status" value="1"/>
</dbReference>
<dbReference type="GO" id="GO:0005524">
    <property type="term" value="F:ATP binding"/>
    <property type="evidence" value="ECO:0007669"/>
    <property type="project" value="UniProtKB-KW"/>
</dbReference>
<dbReference type="FunFam" id="1.10.1520.10:FF:000004">
    <property type="entry name" value="Endoribonuclease dicer-like 1"/>
    <property type="match status" value="1"/>
</dbReference>
<dbReference type="GO" id="GO:0005634">
    <property type="term" value="C:nucleus"/>
    <property type="evidence" value="ECO:0007669"/>
    <property type="project" value="UniProtKB-SubCell"/>
</dbReference>
<dbReference type="PROSITE" id="PS51194">
    <property type="entry name" value="HELICASE_CTER"/>
    <property type="match status" value="1"/>
</dbReference>
<dbReference type="GO" id="GO:0010267">
    <property type="term" value="P:ta-siRNA processing"/>
    <property type="evidence" value="ECO:0007669"/>
    <property type="project" value="UniProtKB-ARBA"/>
</dbReference>
<evidence type="ECO:0000256" key="8">
    <source>
        <dbReference type="ARBA" id="ARBA00022759"/>
    </source>
</evidence>
<comment type="subcellular location">
    <subcellularLocation>
        <location evidence="3">Nucleus</location>
    </subcellularLocation>
</comment>
<dbReference type="GO" id="GO:0003723">
    <property type="term" value="F:RNA binding"/>
    <property type="evidence" value="ECO:0007669"/>
    <property type="project" value="UniProtKB-UniRule"/>
</dbReference>
<dbReference type="PROSITE" id="PS50137">
    <property type="entry name" value="DS_RBD"/>
    <property type="match status" value="1"/>
</dbReference>
<evidence type="ECO:0000259" key="24">
    <source>
        <dbReference type="PROSITE" id="PS51327"/>
    </source>
</evidence>
<dbReference type="Gene3D" id="3.30.160.380">
    <property type="entry name" value="Dicer dimerisation domain"/>
    <property type="match status" value="1"/>
</dbReference>
<dbReference type="Pfam" id="PF03368">
    <property type="entry name" value="Dicer_dimer"/>
    <property type="match status" value="1"/>
</dbReference>
<dbReference type="PANTHER" id="PTHR14950:SF70">
    <property type="entry name" value="ENDORIBONUCLEASE DICER HOMOLOG 2"/>
    <property type="match status" value="1"/>
</dbReference>
<dbReference type="Pfam" id="PF00271">
    <property type="entry name" value="Helicase_C"/>
    <property type="match status" value="1"/>
</dbReference>
<evidence type="ECO:0000256" key="17">
    <source>
        <dbReference type="ARBA" id="ARBA00035116"/>
    </source>
</evidence>
<evidence type="ECO:0000256" key="13">
    <source>
        <dbReference type="ARBA" id="ARBA00022884"/>
    </source>
</evidence>
<feature type="domain" description="DRBM" evidence="19">
    <location>
        <begin position="1331"/>
        <end position="1398"/>
    </location>
</feature>
<accession>A0ABD3LE69</accession>
<keyword evidence="16" id="KW-0539">Nucleus</keyword>
<comment type="cofactor">
    <cofactor evidence="1">
        <name>Mn(2+)</name>
        <dbReference type="ChEBI" id="CHEBI:29035"/>
    </cofactor>
</comment>
<dbReference type="Pfam" id="PF00270">
    <property type="entry name" value="DEAD"/>
    <property type="match status" value="1"/>
</dbReference>
<dbReference type="PANTHER" id="PTHR14950">
    <property type="entry name" value="DICER-RELATED"/>
    <property type="match status" value="1"/>
</dbReference>
<dbReference type="SMART" id="SM00949">
    <property type="entry name" value="PAZ"/>
    <property type="match status" value="1"/>
</dbReference>
<dbReference type="Gene3D" id="1.10.1520.10">
    <property type="entry name" value="Ribonuclease III domain"/>
    <property type="match status" value="2"/>
</dbReference>
<keyword evidence="9" id="KW-0378">Hydrolase</keyword>
<dbReference type="CDD" id="cd00593">
    <property type="entry name" value="RIBOc"/>
    <property type="match status" value="2"/>
</dbReference>
<dbReference type="InterPro" id="IPR027417">
    <property type="entry name" value="P-loop_NTPase"/>
</dbReference>
<dbReference type="GO" id="GO:0016787">
    <property type="term" value="F:hydrolase activity"/>
    <property type="evidence" value="ECO:0007669"/>
    <property type="project" value="UniProtKB-KW"/>
</dbReference>
<keyword evidence="10" id="KW-0347">Helicase</keyword>
<evidence type="ECO:0000256" key="16">
    <source>
        <dbReference type="ARBA" id="ARBA00023242"/>
    </source>
</evidence>
<evidence type="ECO:0000256" key="2">
    <source>
        <dbReference type="ARBA" id="ARBA00001946"/>
    </source>
</evidence>
<gene>
    <name evidence="25" type="ORF">ACJRO7_010793</name>
</gene>
<keyword evidence="6" id="KW-0677">Repeat</keyword>
<evidence type="ECO:0000256" key="9">
    <source>
        <dbReference type="ARBA" id="ARBA00022801"/>
    </source>
</evidence>
<evidence type="ECO:0000256" key="15">
    <source>
        <dbReference type="ARBA" id="ARBA00023211"/>
    </source>
</evidence>
<dbReference type="InterPro" id="IPR014720">
    <property type="entry name" value="dsRBD_dom"/>
</dbReference>
<dbReference type="SMART" id="SM00490">
    <property type="entry name" value="HELICc"/>
    <property type="match status" value="1"/>
</dbReference>
<keyword evidence="4" id="KW-0540">Nuclease</keyword>
<dbReference type="Gene3D" id="3.40.50.300">
    <property type="entry name" value="P-loop containing nucleotide triphosphate hydrolases"/>
    <property type="match status" value="2"/>
</dbReference>
<evidence type="ECO:0000256" key="12">
    <source>
        <dbReference type="ARBA" id="ARBA00022842"/>
    </source>
</evidence>
<dbReference type="PROSITE" id="PS50142">
    <property type="entry name" value="RNASE_3_2"/>
    <property type="match status" value="2"/>
</dbReference>
<dbReference type="Proteomes" id="UP001634007">
    <property type="component" value="Unassembled WGS sequence"/>
</dbReference>
<feature type="domain" description="RNase III" evidence="20">
    <location>
        <begin position="989"/>
        <end position="1122"/>
    </location>
</feature>
<dbReference type="PROSITE" id="PS50821">
    <property type="entry name" value="PAZ"/>
    <property type="match status" value="1"/>
</dbReference>
<dbReference type="InterPro" id="IPR011545">
    <property type="entry name" value="DEAD/DEAH_box_helicase_dom"/>
</dbReference>
<dbReference type="PROSITE" id="PS00517">
    <property type="entry name" value="RNASE_3_1"/>
    <property type="match status" value="1"/>
</dbReference>
<evidence type="ECO:0000256" key="4">
    <source>
        <dbReference type="ARBA" id="ARBA00022722"/>
    </source>
</evidence>
<name>A0ABD3LE69_EUCGL</name>
<comment type="similarity">
    <text evidence="17 18">Belongs to the helicase family. Dicer subfamily.</text>
</comment>
<dbReference type="InterPro" id="IPR005034">
    <property type="entry name" value="Dicer_dimerisation"/>
</dbReference>
<dbReference type="SUPFAM" id="SSF69065">
    <property type="entry name" value="RNase III domain-like"/>
    <property type="match status" value="2"/>
</dbReference>
<dbReference type="SMART" id="SM00487">
    <property type="entry name" value="DEXDc"/>
    <property type="match status" value="1"/>
</dbReference>
<dbReference type="GO" id="GO:0004386">
    <property type="term" value="F:helicase activity"/>
    <property type="evidence" value="ECO:0007669"/>
    <property type="project" value="UniProtKB-KW"/>
</dbReference>
<evidence type="ECO:0000259" key="19">
    <source>
        <dbReference type="PROSITE" id="PS50137"/>
    </source>
</evidence>
<feature type="domain" description="Helicase C-terminal" evidence="23">
    <location>
        <begin position="379"/>
        <end position="543"/>
    </location>
</feature>
<evidence type="ECO:0000256" key="3">
    <source>
        <dbReference type="ARBA" id="ARBA00004123"/>
    </source>
</evidence>
<evidence type="ECO:0000256" key="5">
    <source>
        <dbReference type="ARBA" id="ARBA00022723"/>
    </source>
</evidence>
<dbReference type="SUPFAM" id="SSF52540">
    <property type="entry name" value="P-loop containing nucleoside triphosphate hydrolases"/>
    <property type="match status" value="1"/>
</dbReference>
<evidence type="ECO:0000256" key="18">
    <source>
        <dbReference type="PROSITE-ProRule" id="PRU00657"/>
    </source>
</evidence>
<evidence type="ECO:0000259" key="22">
    <source>
        <dbReference type="PROSITE" id="PS51192"/>
    </source>
</evidence>
<dbReference type="SUPFAM" id="SSF54768">
    <property type="entry name" value="dsRNA-binding domain-like"/>
    <property type="match status" value="1"/>
</dbReference>
<keyword evidence="13 18" id="KW-0694">RNA-binding</keyword>
<feature type="domain" description="Helicase ATP-binding" evidence="22">
    <location>
        <begin position="36"/>
        <end position="200"/>
    </location>
</feature>
<keyword evidence="5" id="KW-0479">Metal-binding</keyword>
<dbReference type="CDD" id="cd18034">
    <property type="entry name" value="DEXHc_dicer"/>
    <property type="match status" value="1"/>
</dbReference>